<dbReference type="InterPro" id="IPR001387">
    <property type="entry name" value="Cro/C1-type_HTH"/>
</dbReference>
<evidence type="ECO:0000259" key="1">
    <source>
        <dbReference type="PROSITE" id="PS50943"/>
    </source>
</evidence>
<comment type="caution">
    <text evidence="2">The sequence shown here is derived from an EMBL/GenBank/DDBJ whole genome shotgun (WGS) entry which is preliminary data.</text>
</comment>
<organism evidence="2 3">
    <name type="scientific">Nocardioides aurantiacus</name>
    <dbReference type="NCBI Taxonomy" id="86796"/>
    <lineage>
        <taxon>Bacteria</taxon>
        <taxon>Bacillati</taxon>
        <taxon>Actinomycetota</taxon>
        <taxon>Actinomycetes</taxon>
        <taxon>Propionibacteriales</taxon>
        <taxon>Nocardioidaceae</taxon>
        <taxon>Nocardioides</taxon>
    </lineage>
</organism>
<dbReference type="InterPro" id="IPR010982">
    <property type="entry name" value="Lambda_DNA-bd_dom_sf"/>
</dbReference>
<dbReference type="Gene3D" id="1.10.260.40">
    <property type="entry name" value="lambda repressor-like DNA-binding domains"/>
    <property type="match status" value="1"/>
</dbReference>
<name>A0A3N2CWX4_9ACTN</name>
<protein>
    <submittedName>
        <fullName evidence="2">Helix-turn-helix protein</fullName>
    </submittedName>
</protein>
<feature type="domain" description="HTH cro/C1-type" evidence="1">
    <location>
        <begin position="10"/>
        <end position="63"/>
    </location>
</feature>
<keyword evidence="3" id="KW-1185">Reference proteome</keyword>
<evidence type="ECO:0000313" key="3">
    <source>
        <dbReference type="Proteomes" id="UP000281738"/>
    </source>
</evidence>
<dbReference type="AlphaFoldDB" id="A0A3N2CWX4"/>
<dbReference type="Pfam" id="PF01381">
    <property type="entry name" value="HTH_3"/>
    <property type="match status" value="1"/>
</dbReference>
<dbReference type="SUPFAM" id="SSF47413">
    <property type="entry name" value="lambda repressor-like DNA-binding domains"/>
    <property type="match status" value="1"/>
</dbReference>
<dbReference type="GO" id="GO:0003677">
    <property type="term" value="F:DNA binding"/>
    <property type="evidence" value="ECO:0007669"/>
    <property type="project" value="InterPro"/>
</dbReference>
<dbReference type="EMBL" id="RKHO01000001">
    <property type="protein sequence ID" value="ROR91714.1"/>
    <property type="molecule type" value="Genomic_DNA"/>
</dbReference>
<dbReference type="OrthoDB" id="9813152at2"/>
<dbReference type="PROSITE" id="PS50943">
    <property type="entry name" value="HTH_CROC1"/>
    <property type="match status" value="1"/>
</dbReference>
<reference evidence="2 3" key="1">
    <citation type="submission" date="2018-11" db="EMBL/GenBank/DDBJ databases">
        <title>Sequencing the genomes of 1000 actinobacteria strains.</title>
        <authorList>
            <person name="Klenk H.-P."/>
        </authorList>
    </citation>
    <scope>NUCLEOTIDE SEQUENCE [LARGE SCALE GENOMIC DNA]</scope>
    <source>
        <strain evidence="2 3">DSM 12652</strain>
    </source>
</reference>
<dbReference type="RefSeq" id="WP_123391323.1">
    <property type="nucleotide sequence ID" value="NZ_RKHO01000001.1"/>
</dbReference>
<sequence>MDKADHGKRLKAAMASHGVSNEALADAIDVGKKTVYNWRAGHTMPSESDRAKLRDLLGAYDYAGDPVEAAVYRSELSEDRQHVVVGFYLRQLREQRAEEAS</sequence>
<accession>A0A3N2CWX4</accession>
<proteinExistence type="predicted"/>
<dbReference type="CDD" id="cd00093">
    <property type="entry name" value="HTH_XRE"/>
    <property type="match status" value="1"/>
</dbReference>
<gene>
    <name evidence="2" type="ORF">EDD33_2589</name>
</gene>
<dbReference type="Proteomes" id="UP000281738">
    <property type="component" value="Unassembled WGS sequence"/>
</dbReference>
<evidence type="ECO:0000313" key="2">
    <source>
        <dbReference type="EMBL" id="ROR91714.1"/>
    </source>
</evidence>